<dbReference type="SUPFAM" id="SSF50952">
    <property type="entry name" value="Soluble quinoprotein glucose dehydrogenase"/>
    <property type="match status" value="1"/>
</dbReference>
<organism evidence="3 4">
    <name type="scientific">Jezberella montanilacus</name>
    <dbReference type="NCBI Taxonomy" id="323426"/>
    <lineage>
        <taxon>Bacteria</taxon>
        <taxon>Pseudomonadati</taxon>
        <taxon>Pseudomonadota</taxon>
        <taxon>Betaproteobacteria</taxon>
        <taxon>Burkholderiales</taxon>
        <taxon>Alcaligenaceae</taxon>
        <taxon>Jezberella</taxon>
    </lineage>
</organism>
<dbReference type="PANTHER" id="PTHR33546:SF1">
    <property type="entry name" value="LARGE, MULTIFUNCTIONAL SECRETED PROTEIN"/>
    <property type="match status" value="1"/>
</dbReference>
<dbReference type="InterPro" id="IPR011041">
    <property type="entry name" value="Quinoprot_gluc/sorb_DH_b-prop"/>
</dbReference>
<dbReference type="Proteomes" id="UP000238308">
    <property type="component" value="Unassembled WGS sequence"/>
</dbReference>
<keyword evidence="4" id="KW-1185">Reference proteome</keyword>
<name>A0A2T0XJP9_9BURK</name>
<dbReference type="AlphaFoldDB" id="A0A2T0XJP9"/>
<proteinExistence type="predicted"/>
<evidence type="ECO:0000259" key="2">
    <source>
        <dbReference type="Pfam" id="PF22807"/>
    </source>
</evidence>
<dbReference type="PANTHER" id="PTHR33546">
    <property type="entry name" value="LARGE, MULTIFUNCTIONAL SECRETED PROTEIN-RELATED"/>
    <property type="match status" value="1"/>
</dbReference>
<feature type="domain" description="Pyrroloquinoline quinone-dependent pyranose dehydrogenase beta-propeller" evidence="2">
    <location>
        <begin position="234"/>
        <end position="423"/>
    </location>
</feature>
<protein>
    <submittedName>
        <fullName evidence="3">Glucose/arabinose dehydrogenase</fullName>
    </submittedName>
</protein>
<feature type="chain" id="PRO_5015723807" evidence="1">
    <location>
        <begin position="26"/>
        <end position="429"/>
    </location>
</feature>
<reference evidence="3 4" key="1">
    <citation type="submission" date="2018-03" db="EMBL/GenBank/DDBJ databases">
        <title>Genomic Encyclopedia of Type Strains, Phase III (KMG-III): the genomes of soil and plant-associated and newly described type strains.</title>
        <authorList>
            <person name="Whitman W."/>
        </authorList>
    </citation>
    <scope>NUCLEOTIDE SEQUENCE [LARGE SCALE GENOMIC DNA]</scope>
    <source>
        <strain evidence="3 4">MWH-P2sevCIIIb</strain>
    </source>
</reference>
<dbReference type="Gene3D" id="2.120.10.30">
    <property type="entry name" value="TolB, C-terminal domain"/>
    <property type="match status" value="1"/>
</dbReference>
<dbReference type="Pfam" id="PF22807">
    <property type="entry name" value="TrAA12"/>
    <property type="match status" value="1"/>
</dbReference>
<dbReference type="InterPro" id="IPR054539">
    <property type="entry name" value="Beta-prop_PDH"/>
</dbReference>
<accession>A0A2T0XJP9</accession>
<evidence type="ECO:0000313" key="4">
    <source>
        <dbReference type="Proteomes" id="UP000238308"/>
    </source>
</evidence>
<sequence>MKPSKISVVLAGALCSMAILGSSFAAEQTMENMKQFKVANGDLNMPTIEQSGKNADAIRANLKKIKLPEGFKIDLYAIVPDARSIAVAPSTNMMFVGTRKTKVWAVTNRNNGDMATEVKAFAPSLDFKNPNGVCFTPDGMLVVAEHNRVLMFPAAEFFYEGPDVAVAEILPRGGLVPTEHESFNHGARTCRYGADKKLYITLGQPFNVPPADKLEEFSKLGIGGIVRMNLDGTGREVFARGIRNSVGQDFNPKDGTLWFTDNQVDGLGNDIPPGELNHITKMGQHFGFPYWNGHVKIAGGPAAPDLKDMKEPKDVVYPEVEFPAHQAQLGMTFYTGKMFPAKYQNGMFVAAHGSWNRSPASGALINFVPLKSDGKADASQVFAEGWLDPATGIYTGRPMDVAVAKDGSLLISDDYAGAIYRVSYTGSGS</sequence>
<feature type="signal peptide" evidence="1">
    <location>
        <begin position="1"/>
        <end position="25"/>
    </location>
</feature>
<gene>
    <name evidence="3" type="ORF">BCM14_0596</name>
</gene>
<keyword evidence="1" id="KW-0732">Signal</keyword>
<dbReference type="OrthoDB" id="9770043at2"/>
<dbReference type="EMBL" id="PVTV01000011">
    <property type="protein sequence ID" value="PRY99155.1"/>
    <property type="molecule type" value="Genomic_DNA"/>
</dbReference>
<comment type="caution">
    <text evidence="3">The sequence shown here is derived from an EMBL/GenBank/DDBJ whole genome shotgun (WGS) entry which is preliminary data.</text>
</comment>
<dbReference type="RefSeq" id="WP_106226487.1">
    <property type="nucleotide sequence ID" value="NZ_PVTV01000011.1"/>
</dbReference>
<dbReference type="InterPro" id="IPR011042">
    <property type="entry name" value="6-blade_b-propeller_TolB-like"/>
</dbReference>
<evidence type="ECO:0000256" key="1">
    <source>
        <dbReference type="SAM" id="SignalP"/>
    </source>
</evidence>
<evidence type="ECO:0000313" key="3">
    <source>
        <dbReference type="EMBL" id="PRY99155.1"/>
    </source>
</evidence>